<organism evidence="2 3">
    <name type="scientific">Arabidopsis thaliana x Arabidopsis arenosa</name>
    <dbReference type="NCBI Taxonomy" id="1240361"/>
    <lineage>
        <taxon>Eukaryota</taxon>
        <taxon>Viridiplantae</taxon>
        <taxon>Streptophyta</taxon>
        <taxon>Embryophyta</taxon>
        <taxon>Tracheophyta</taxon>
        <taxon>Spermatophyta</taxon>
        <taxon>Magnoliopsida</taxon>
        <taxon>eudicotyledons</taxon>
        <taxon>Gunneridae</taxon>
        <taxon>Pentapetalae</taxon>
        <taxon>rosids</taxon>
        <taxon>malvids</taxon>
        <taxon>Brassicales</taxon>
        <taxon>Brassicaceae</taxon>
        <taxon>Camelineae</taxon>
        <taxon>Arabidopsis</taxon>
    </lineage>
</organism>
<dbReference type="EMBL" id="JAEFBK010000006">
    <property type="protein sequence ID" value="KAG7593364.1"/>
    <property type="molecule type" value="Genomic_DNA"/>
</dbReference>
<keyword evidence="3" id="KW-1185">Reference proteome</keyword>
<evidence type="ECO:0000313" key="3">
    <source>
        <dbReference type="Proteomes" id="UP000694240"/>
    </source>
</evidence>
<name>A0A8T2C8D6_9BRAS</name>
<evidence type="ECO:0000256" key="1">
    <source>
        <dbReference type="SAM" id="MobiDB-lite"/>
    </source>
</evidence>
<proteinExistence type="predicted"/>
<dbReference type="Proteomes" id="UP000694240">
    <property type="component" value="Chromosome 6"/>
</dbReference>
<reference evidence="2 3" key="1">
    <citation type="submission" date="2020-12" db="EMBL/GenBank/DDBJ databases">
        <title>Concerted genomic and epigenomic changes stabilize Arabidopsis allopolyploids.</title>
        <authorList>
            <person name="Chen Z."/>
        </authorList>
    </citation>
    <scope>NUCLEOTIDE SEQUENCE [LARGE SCALE GENOMIC DNA]</scope>
    <source>
        <strain evidence="2">Allo738</strain>
        <tissue evidence="2">Leaf</tissue>
    </source>
</reference>
<accession>A0A8T2C8D6</accession>
<protein>
    <submittedName>
        <fullName evidence="2">Uncharacterized protein</fullName>
    </submittedName>
</protein>
<evidence type="ECO:0000313" key="2">
    <source>
        <dbReference type="EMBL" id="KAG7593364.1"/>
    </source>
</evidence>
<feature type="compositionally biased region" description="Basic and acidic residues" evidence="1">
    <location>
        <begin position="88"/>
        <end position="102"/>
    </location>
</feature>
<dbReference type="AlphaFoldDB" id="A0A8T2C8D6"/>
<sequence>MRIFHSSVVLRSCPNHRETSGSIERNRFKTFPSTTISGEAPPLPTPNLMWSCLCSYFMSKIKRRRYYSAKRLERSDWILKKNRGIDGTKEKRTISLERETKSRTKPVN</sequence>
<gene>
    <name evidence="2" type="ORF">ISN45_Aa01g021700</name>
</gene>
<comment type="caution">
    <text evidence="2">The sequence shown here is derived from an EMBL/GenBank/DDBJ whole genome shotgun (WGS) entry which is preliminary data.</text>
</comment>
<feature type="region of interest" description="Disordered" evidence="1">
    <location>
        <begin position="88"/>
        <end position="108"/>
    </location>
</feature>